<keyword evidence="4" id="KW-0456">Lyase</keyword>
<comment type="similarity">
    <text evidence="1">Belongs to the Gfa family.</text>
</comment>
<evidence type="ECO:0000256" key="3">
    <source>
        <dbReference type="ARBA" id="ARBA00022833"/>
    </source>
</evidence>
<gene>
    <name evidence="6" type="ORF">MNBD_ALPHA04-689</name>
</gene>
<keyword evidence="3" id="KW-0862">Zinc</keyword>
<name>A0A3B0S1Q9_9ZZZZ</name>
<evidence type="ECO:0000259" key="5">
    <source>
        <dbReference type="PROSITE" id="PS51891"/>
    </source>
</evidence>
<evidence type="ECO:0000313" key="6">
    <source>
        <dbReference type="EMBL" id="VAW00165.1"/>
    </source>
</evidence>
<dbReference type="PROSITE" id="PS51891">
    <property type="entry name" value="CENP_V_GFA"/>
    <property type="match status" value="1"/>
</dbReference>
<dbReference type="Pfam" id="PF04828">
    <property type="entry name" value="GFA"/>
    <property type="match status" value="1"/>
</dbReference>
<evidence type="ECO:0000256" key="4">
    <source>
        <dbReference type="ARBA" id="ARBA00023239"/>
    </source>
</evidence>
<sequence length="136" mass="15016">MKVEGGCYCGAVRYKAEGEPMMKAECFCRECQYITGGGNLLVMAMPVEGFELTKGAVKGFTRDDIDHAVTREFCENCGTHMFTRAPGFEAGVIIKVGSMDDPGLFGKADSANYVSDAQSYHRLPDDMPCHQKWMHD</sequence>
<dbReference type="GO" id="GO:0046872">
    <property type="term" value="F:metal ion binding"/>
    <property type="evidence" value="ECO:0007669"/>
    <property type="project" value="UniProtKB-KW"/>
</dbReference>
<dbReference type="PANTHER" id="PTHR33337">
    <property type="entry name" value="GFA DOMAIN-CONTAINING PROTEIN"/>
    <property type="match status" value="1"/>
</dbReference>
<accession>A0A3B0S1Q9</accession>
<reference evidence="6" key="1">
    <citation type="submission" date="2018-06" db="EMBL/GenBank/DDBJ databases">
        <authorList>
            <person name="Zhirakovskaya E."/>
        </authorList>
    </citation>
    <scope>NUCLEOTIDE SEQUENCE</scope>
</reference>
<dbReference type="InterPro" id="IPR006913">
    <property type="entry name" value="CENP-V/GFA"/>
</dbReference>
<dbReference type="Gene3D" id="3.90.1590.10">
    <property type="entry name" value="glutathione-dependent formaldehyde- activating enzyme (gfa)"/>
    <property type="match status" value="1"/>
</dbReference>
<dbReference type="AlphaFoldDB" id="A0A3B0S1Q9"/>
<feature type="domain" description="CENP-V/GFA" evidence="5">
    <location>
        <begin position="3"/>
        <end position="121"/>
    </location>
</feature>
<dbReference type="EMBL" id="UOEF01000297">
    <property type="protein sequence ID" value="VAW00165.1"/>
    <property type="molecule type" value="Genomic_DNA"/>
</dbReference>
<dbReference type="InterPro" id="IPR011057">
    <property type="entry name" value="Mss4-like_sf"/>
</dbReference>
<evidence type="ECO:0000256" key="2">
    <source>
        <dbReference type="ARBA" id="ARBA00022723"/>
    </source>
</evidence>
<protein>
    <recommendedName>
        <fullName evidence="5">CENP-V/GFA domain-containing protein</fullName>
    </recommendedName>
</protein>
<dbReference type="SUPFAM" id="SSF51316">
    <property type="entry name" value="Mss4-like"/>
    <property type="match status" value="1"/>
</dbReference>
<dbReference type="GO" id="GO:0016846">
    <property type="term" value="F:carbon-sulfur lyase activity"/>
    <property type="evidence" value="ECO:0007669"/>
    <property type="project" value="InterPro"/>
</dbReference>
<proteinExistence type="inferred from homology"/>
<evidence type="ECO:0000256" key="1">
    <source>
        <dbReference type="ARBA" id="ARBA00005495"/>
    </source>
</evidence>
<organism evidence="6">
    <name type="scientific">hydrothermal vent metagenome</name>
    <dbReference type="NCBI Taxonomy" id="652676"/>
    <lineage>
        <taxon>unclassified sequences</taxon>
        <taxon>metagenomes</taxon>
        <taxon>ecological metagenomes</taxon>
    </lineage>
</organism>
<keyword evidence="2" id="KW-0479">Metal-binding</keyword>
<dbReference type="PANTHER" id="PTHR33337:SF40">
    <property type="entry name" value="CENP-V_GFA DOMAIN-CONTAINING PROTEIN-RELATED"/>
    <property type="match status" value="1"/>
</dbReference>